<proteinExistence type="predicted"/>
<feature type="region of interest" description="Disordered" evidence="1">
    <location>
        <begin position="66"/>
        <end position="108"/>
    </location>
</feature>
<dbReference type="EMBL" id="JAKJXP020000001">
    <property type="protein sequence ID" value="KAK7757782.1"/>
    <property type="molecule type" value="Genomic_DNA"/>
</dbReference>
<name>A0AAN9V2C1_9PEZI</name>
<evidence type="ECO:0000256" key="1">
    <source>
        <dbReference type="SAM" id="MobiDB-lite"/>
    </source>
</evidence>
<keyword evidence="3" id="KW-1185">Reference proteome</keyword>
<gene>
    <name evidence="2" type="ORF">SLS62_000160</name>
</gene>
<dbReference type="AlphaFoldDB" id="A0AAN9V2C1"/>
<organism evidence="2 3">
    <name type="scientific">Diatrype stigma</name>
    <dbReference type="NCBI Taxonomy" id="117547"/>
    <lineage>
        <taxon>Eukaryota</taxon>
        <taxon>Fungi</taxon>
        <taxon>Dikarya</taxon>
        <taxon>Ascomycota</taxon>
        <taxon>Pezizomycotina</taxon>
        <taxon>Sordariomycetes</taxon>
        <taxon>Xylariomycetidae</taxon>
        <taxon>Xylariales</taxon>
        <taxon>Diatrypaceae</taxon>
        <taxon>Diatrype</taxon>
    </lineage>
</organism>
<comment type="caution">
    <text evidence="2">The sequence shown here is derived from an EMBL/GenBank/DDBJ whole genome shotgun (WGS) entry which is preliminary data.</text>
</comment>
<evidence type="ECO:0000313" key="2">
    <source>
        <dbReference type="EMBL" id="KAK7757782.1"/>
    </source>
</evidence>
<protein>
    <submittedName>
        <fullName evidence="2">Uncharacterized protein</fullName>
    </submittedName>
</protein>
<sequence length="165" mass="16635">MAPDPSDRVSFGHWLMIGGMGPSPTKAKLLRMTSERKAAHREEKGYAEERKKALAEFEEQWGPVSAGLGANRRKKPGRAELMETYGPKGSKRDKANPIIVHNGGDNGGSAVGDADDIASNVASVAGSGGAASIAGSAGAASVAGSNSVASVAGSDGARAATDGDD</sequence>
<accession>A0AAN9V2C1</accession>
<feature type="region of interest" description="Disordered" evidence="1">
    <location>
        <begin position="144"/>
        <end position="165"/>
    </location>
</feature>
<dbReference type="Proteomes" id="UP001320420">
    <property type="component" value="Unassembled WGS sequence"/>
</dbReference>
<reference evidence="2 3" key="1">
    <citation type="submission" date="2024-02" db="EMBL/GenBank/DDBJ databases">
        <title>De novo assembly and annotation of 12 fungi associated with fruit tree decline syndrome in Ontario, Canada.</title>
        <authorList>
            <person name="Sulman M."/>
            <person name="Ellouze W."/>
            <person name="Ilyukhin E."/>
        </authorList>
    </citation>
    <scope>NUCLEOTIDE SEQUENCE [LARGE SCALE GENOMIC DNA]</scope>
    <source>
        <strain evidence="2 3">M11/M66-122</strain>
    </source>
</reference>
<evidence type="ECO:0000313" key="3">
    <source>
        <dbReference type="Proteomes" id="UP001320420"/>
    </source>
</evidence>